<evidence type="ECO:0000313" key="3">
    <source>
        <dbReference type="Proteomes" id="UP000295310"/>
    </source>
</evidence>
<accession>A0A4R6BDL2</accession>
<dbReference type="PANTHER" id="PTHR34297">
    <property type="entry name" value="HYPOTHETICAL CYTOSOLIC PROTEIN-RELATED"/>
    <property type="match status" value="1"/>
</dbReference>
<dbReference type="RefSeq" id="WP_133431993.1">
    <property type="nucleotide sequence ID" value="NZ_CP092172.1"/>
</dbReference>
<proteinExistence type="inferred from homology"/>
<dbReference type="EMBL" id="SCWA01000009">
    <property type="protein sequence ID" value="TDL97871.1"/>
    <property type="molecule type" value="Genomic_DNA"/>
</dbReference>
<keyword evidence="3" id="KW-1185">Reference proteome</keyword>
<dbReference type="InterPro" id="IPR005531">
    <property type="entry name" value="Asp23"/>
</dbReference>
<comment type="similarity">
    <text evidence="1">Belongs to the asp23 family.</text>
</comment>
<dbReference type="Proteomes" id="UP000295310">
    <property type="component" value="Unassembled WGS sequence"/>
</dbReference>
<protein>
    <submittedName>
        <fullName evidence="2">Asp23/Gls24 family envelope stress response protein</fullName>
    </submittedName>
</protein>
<evidence type="ECO:0000313" key="2">
    <source>
        <dbReference type="EMBL" id="TDL97871.1"/>
    </source>
</evidence>
<sequence length="110" mass="12061">MSKQNLGTVEIAPNVIEVITEIAISEVKGVSLAQRNKSLDKLGVKNAKGVNVVVKESDIYIDAYCIFDYGTKISATAKQVQQNIKNALTNMTALTPKEINIHIINIKFND</sequence>
<name>A0A4R6BDL2_9STAP</name>
<evidence type="ECO:0000256" key="1">
    <source>
        <dbReference type="ARBA" id="ARBA00005721"/>
    </source>
</evidence>
<gene>
    <name evidence="2" type="ORF">ERX27_06325</name>
</gene>
<reference evidence="2 3" key="1">
    <citation type="submission" date="2019-01" db="EMBL/GenBank/DDBJ databases">
        <title>Draft genome sequences of the type strains of six Macrococcus species.</title>
        <authorList>
            <person name="Mazhar S."/>
            <person name="Altermann E."/>
            <person name="Hill C."/>
            <person name="Mcauliffe O."/>
        </authorList>
    </citation>
    <scope>NUCLEOTIDE SEQUENCE [LARGE SCALE GENOMIC DNA]</scope>
    <source>
        <strain evidence="2 3">CCM4811</strain>
    </source>
</reference>
<dbReference type="OrthoDB" id="9793465at2"/>
<dbReference type="Pfam" id="PF03780">
    <property type="entry name" value="Asp23"/>
    <property type="match status" value="1"/>
</dbReference>
<organism evidence="2 3">
    <name type="scientific">Macrococcus brunensis</name>
    <dbReference type="NCBI Taxonomy" id="198483"/>
    <lineage>
        <taxon>Bacteria</taxon>
        <taxon>Bacillati</taxon>
        <taxon>Bacillota</taxon>
        <taxon>Bacilli</taxon>
        <taxon>Bacillales</taxon>
        <taxon>Staphylococcaceae</taxon>
        <taxon>Macrococcus</taxon>
    </lineage>
</organism>
<dbReference type="AlphaFoldDB" id="A0A4R6BDL2"/>
<comment type="caution">
    <text evidence="2">The sequence shown here is derived from an EMBL/GenBank/DDBJ whole genome shotgun (WGS) entry which is preliminary data.</text>
</comment>
<dbReference type="PANTHER" id="PTHR34297:SF1">
    <property type="entry name" value="ASP23_GLS24 FAMILY ENVELOPE STRESS RESPONSE PROTEIN"/>
    <property type="match status" value="1"/>
</dbReference>